<feature type="transmembrane region" description="Helical" evidence="2">
    <location>
        <begin position="361"/>
        <end position="382"/>
    </location>
</feature>
<keyword evidence="2" id="KW-1133">Transmembrane helix</keyword>
<sequence length="700" mass="79157">MKFLKKLNIGKKKALFLTGTGLFYLLIRTVPALAVGKNLTDIYKVGTYHIDTFSSYMVDADFSLTSVIFGDTGVAFFKMISNGGFYVDKLMWQVNDAIIEKLYKGAEMDHLIHTFFTFSQNIYDSLFNVFGLTLIGVYVLYVFYLKMFKSPQRATSAFVKMCLVVGFSVVWFGHGNVASQGEKFTKNIDTWSTSVEGLIFQATNGVEGLEVATNSDDAIKQIRNMYYQKAVVDPYLLLNYGTTNLQELDHAGIDPTEFLTKKYTDKDKGTIDTNLGKAKKEDKNENYRQYIKPEMGLYKAVIGVATPVLNMTIGNPILMIGMVRFIFQLGAMLMLIALPFLLLLSFFPTLDYLLFKGFRSFVGFMFQKSIYSVLILVAFLVFNVVDTLIPMGTIVSFIVNMMIKGIIGLIAFFKRKAILQKLGLGQADATLRSVKHGAKQAKQETKERVRSGIDRTQKLVLKTASVAGYGYRGGKATINGIQSLNRNLQNLKNRPNEATSTNGRVINPMEIGMRNKQQIPYSGKKVFYGNHTKEQPSNLHKEGVTAPVGLPFNPMKNRMVQNGEQRQNMNPPKLMTLTRNPINYAGQKIPLINRTIPRVTLDSRYSQPRENVRRLNHNNVRITRTPIDRTGQKIPLTNPYTPHLVLDKKFHSDVKQVQNVMNQYRKEVQPIEEKVIKKKQVQTLPSGRTPQRKLGGVYEK</sequence>
<feature type="transmembrane region" description="Helical" evidence="2">
    <location>
        <begin position="388"/>
        <end position="413"/>
    </location>
</feature>
<keyword evidence="2" id="KW-0812">Transmembrane</keyword>
<evidence type="ECO:0000256" key="2">
    <source>
        <dbReference type="SAM" id="Phobius"/>
    </source>
</evidence>
<comment type="caution">
    <text evidence="3">The sequence shown here is derived from an EMBL/GenBank/DDBJ whole genome shotgun (WGS) entry which is preliminary data.</text>
</comment>
<protein>
    <submittedName>
        <fullName evidence="3">Transposase</fullName>
    </submittedName>
</protein>
<organism evidence="3 4">
    <name type="scientific">Enterococcus faecium</name>
    <name type="common">Streptococcus faecium</name>
    <dbReference type="NCBI Taxonomy" id="1352"/>
    <lineage>
        <taxon>Bacteria</taxon>
        <taxon>Bacillati</taxon>
        <taxon>Bacillota</taxon>
        <taxon>Bacilli</taxon>
        <taxon>Lactobacillales</taxon>
        <taxon>Enterococcaceae</taxon>
        <taxon>Enterococcus</taxon>
    </lineage>
</organism>
<dbReference type="EMBL" id="JAMWMK010000023">
    <property type="protein sequence ID" value="MDC4248724.1"/>
    <property type="molecule type" value="Genomic_DNA"/>
</dbReference>
<dbReference type="RefSeq" id="WP_272471469.1">
    <property type="nucleotide sequence ID" value="NZ_JAMWMK010000023.1"/>
</dbReference>
<dbReference type="AlphaFoldDB" id="A0A9X3XTH1"/>
<evidence type="ECO:0000256" key="1">
    <source>
        <dbReference type="SAM" id="MobiDB-lite"/>
    </source>
</evidence>
<feature type="transmembrane region" description="Helical" evidence="2">
    <location>
        <begin position="325"/>
        <end position="349"/>
    </location>
</feature>
<proteinExistence type="predicted"/>
<feature type="transmembrane region" description="Helical" evidence="2">
    <location>
        <begin position="125"/>
        <end position="145"/>
    </location>
</feature>
<dbReference type="NCBIfam" id="NF046089">
    <property type="entry name" value="CD3337_EF1877"/>
    <property type="match status" value="1"/>
</dbReference>
<dbReference type="Proteomes" id="UP001141166">
    <property type="component" value="Unassembled WGS sequence"/>
</dbReference>
<feature type="transmembrane region" description="Helical" evidence="2">
    <location>
        <begin position="157"/>
        <end position="174"/>
    </location>
</feature>
<evidence type="ECO:0000313" key="4">
    <source>
        <dbReference type="Proteomes" id="UP001141166"/>
    </source>
</evidence>
<evidence type="ECO:0000313" key="3">
    <source>
        <dbReference type="EMBL" id="MDC4248724.1"/>
    </source>
</evidence>
<accession>A0A9X3XTH1</accession>
<name>A0A9X3XTH1_ENTFC</name>
<keyword evidence="2" id="KW-0472">Membrane</keyword>
<reference evidence="3" key="1">
    <citation type="submission" date="2022-05" db="EMBL/GenBank/DDBJ databases">
        <title>Draft genome sequences of Clostridium perfringens strains isolated from Peru.</title>
        <authorList>
            <person name="Hurtado R."/>
            <person name="Lima L."/>
            <person name="Sousa T."/>
            <person name="Jaiswal A.K."/>
            <person name="Tiwari S."/>
            <person name="Maturrano L."/>
            <person name="Brenig B."/>
            <person name="Azevedo V."/>
        </authorList>
    </citation>
    <scope>NUCLEOTIDE SEQUENCE</scope>
    <source>
        <strain evidence="3">CP4</strain>
    </source>
</reference>
<feature type="region of interest" description="Disordered" evidence="1">
    <location>
        <begin position="679"/>
        <end position="700"/>
    </location>
</feature>
<gene>
    <name evidence="3" type="ORF">M3X98_11830</name>
</gene>
<dbReference type="InterPro" id="IPR058112">
    <property type="entry name" value="CD3337_EF1877-like"/>
</dbReference>